<dbReference type="InterPro" id="IPR001128">
    <property type="entry name" value="Cyt_P450"/>
</dbReference>
<dbReference type="PROSITE" id="PS00086">
    <property type="entry name" value="CYTOCHROME_P450"/>
    <property type="match status" value="1"/>
</dbReference>
<comment type="caution">
    <text evidence="8">The sequence shown here is derived from an EMBL/GenBank/DDBJ whole genome shotgun (WGS) entry which is preliminary data.</text>
</comment>
<evidence type="ECO:0000256" key="6">
    <source>
        <dbReference type="ARBA" id="ARBA00023033"/>
    </source>
</evidence>
<evidence type="ECO:0000256" key="5">
    <source>
        <dbReference type="ARBA" id="ARBA00023004"/>
    </source>
</evidence>
<name>A0A372ZNX8_9ACTN</name>
<dbReference type="Proteomes" id="UP000263377">
    <property type="component" value="Unassembled WGS sequence"/>
</dbReference>
<evidence type="ECO:0000256" key="7">
    <source>
        <dbReference type="RuleBase" id="RU000461"/>
    </source>
</evidence>
<dbReference type="GO" id="GO:0016705">
    <property type="term" value="F:oxidoreductase activity, acting on paired donors, with incorporation or reduction of molecular oxygen"/>
    <property type="evidence" value="ECO:0007669"/>
    <property type="project" value="InterPro"/>
</dbReference>
<dbReference type="FunFam" id="1.10.630.10:FF:000018">
    <property type="entry name" value="Cytochrome P450 monooxygenase"/>
    <property type="match status" value="1"/>
</dbReference>
<evidence type="ECO:0000256" key="4">
    <source>
        <dbReference type="ARBA" id="ARBA00023002"/>
    </source>
</evidence>
<sequence>MTTAVDDAAGRMSAFIRDPYPTLARIREAGAVSVVEFGEGLPVYLVTRYQDVRAALMDPRFGQDVRRSQAIASGRGSGLTLGSEVVHMLNSDPPDHTRLRRLIQGVFTRRRVDLMRPMVERISDGLLDGLRGRETADLVADFAFPLPIMVICELLGFPPEDMHAFRTWSTAILTQGGEMTFDQATAEMNDYLRELMTARRAAPGEDVLTDLVRARDADELTEQEVFSMVFLLLIGGHETTVNLLGTATLALLHHPDQLARLRADPAAMPVAIDEFLRYESPVSMATLRFTNADVMVDDVEIPADELVLLSLGAANRDPARFTDPDRLILDRGDPGHLAFGQGLHRCLGSFLGRLESEVALTGLLERFARIELAAAEETLPWRNTIMLRGLESLPVSLDG</sequence>
<evidence type="ECO:0000313" key="9">
    <source>
        <dbReference type="Proteomes" id="UP000263377"/>
    </source>
</evidence>
<dbReference type="EMBL" id="QVIG01000001">
    <property type="protein sequence ID" value="RGD57244.1"/>
    <property type="molecule type" value="Genomic_DNA"/>
</dbReference>
<protein>
    <submittedName>
        <fullName evidence="8">Cytochrome P450</fullName>
    </submittedName>
</protein>
<dbReference type="CDD" id="cd11029">
    <property type="entry name" value="CYP107-like"/>
    <property type="match status" value="1"/>
</dbReference>
<accession>A0A372ZNX8</accession>
<dbReference type="Gene3D" id="1.10.630.10">
    <property type="entry name" value="Cytochrome P450"/>
    <property type="match status" value="1"/>
</dbReference>
<dbReference type="SUPFAM" id="SSF48264">
    <property type="entry name" value="Cytochrome P450"/>
    <property type="match status" value="1"/>
</dbReference>
<proteinExistence type="inferred from homology"/>
<keyword evidence="3 7" id="KW-0479">Metal-binding</keyword>
<reference evidence="8 9" key="1">
    <citation type="submission" date="2018-08" db="EMBL/GenBank/DDBJ databases">
        <title>Diversity &amp; Physiological Properties of Lignin-Decomposing Actinobacteria from Soil.</title>
        <authorList>
            <person name="Roh S.G."/>
            <person name="Kim S.B."/>
        </authorList>
    </citation>
    <scope>NUCLEOTIDE SEQUENCE [LARGE SCALE GENOMIC DNA]</scope>
    <source>
        <strain evidence="8 9">MMS17-GH009</strain>
    </source>
</reference>
<dbReference type="GO" id="GO:0020037">
    <property type="term" value="F:heme binding"/>
    <property type="evidence" value="ECO:0007669"/>
    <property type="project" value="InterPro"/>
</dbReference>
<keyword evidence="5 7" id="KW-0408">Iron</keyword>
<dbReference type="GO" id="GO:0004497">
    <property type="term" value="F:monooxygenase activity"/>
    <property type="evidence" value="ECO:0007669"/>
    <property type="project" value="UniProtKB-KW"/>
</dbReference>
<dbReference type="Pfam" id="PF00067">
    <property type="entry name" value="p450"/>
    <property type="match status" value="1"/>
</dbReference>
<dbReference type="InterPro" id="IPR036396">
    <property type="entry name" value="Cyt_P450_sf"/>
</dbReference>
<dbReference type="PANTHER" id="PTHR46696">
    <property type="entry name" value="P450, PUTATIVE (EUROFUNG)-RELATED"/>
    <property type="match status" value="1"/>
</dbReference>
<evidence type="ECO:0000256" key="2">
    <source>
        <dbReference type="ARBA" id="ARBA00022617"/>
    </source>
</evidence>
<keyword evidence="2 7" id="KW-0349">Heme</keyword>
<gene>
    <name evidence="8" type="ORF">DR950_05040</name>
</gene>
<comment type="similarity">
    <text evidence="1 7">Belongs to the cytochrome P450 family.</text>
</comment>
<keyword evidence="9" id="KW-1185">Reference proteome</keyword>
<keyword evidence="4 7" id="KW-0560">Oxidoreductase</keyword>
<evidence type="ECO:0000256" key="3">
    <source>
        <dbReference type="ARBA" id="ARBA00022723"/>
    </source>
</evidence>
<dbReference type="PANTHER" id="PTHR46696:SF1">
    <property type="entry name" value="CYTOCHROME P450 YJIB-RELATED"/>
    <property type="match status" value="1"/>
</dbReference>
<evidence type="ECO:0000256" key="1">
    <source>
        <dbReference type="ARBA" id="ARBA00010617"/>
    </source>
</evidence>
<dbReference type="GO" id="GO:0005506">
    <property type="term" value="F:iron ion binding"/>
    <property type="evidence" value="ECO:0007669"/>
    <property type="project" value="InterPro"/>
</dbReference>
<dbReference type="InterPro" id="IPR017972">
    <property type="entry name" value="Cyt_P450_CS"/>
</dbReference>
<dbReference type="InterPro" id="IPR002397">
    <property type="entry name" value="Cyt_P450_B"/>
</dbReference>
<evidence type="ECO:0000313" key="8">
    <source>
        <dbReference type="EMBL" id="RGD57244.1"/>
    </source>
</evidence>
<organism evidence="8 9">
    <name type="scientific">Kitasatospora xanthocidica</name>
    <dbReference type="NCBI Taxonomy" id="83382"/>
    <lineage>
        <taxon>Bacteria</taxon>
        <taxon>Bacillati</taxon>
        <taxon>Actinomycetota</taxon>
        <taxon>Actinomycetes</taxon>
        <taxon>Kitasatosporales</taxon>
        <taxon>Streptomycetaceae</taxon>
        <taxon>Kitasatospora</taxon>
    </lineage>
</organism>
<dbReference type="AlphaFoldDB" id="A0A372ZNX8"/>
<dbReference type="PRINTS" id="PR00359">
    <property type="entry name" value="BP450"/>
</dbReference>
<dbReference type="RefSeq" id="WP_117486060.1">
    <property type="nucleotide sequence ID" value="NZ_QVIG01000001.1"/>
</dbReference>
<keyword evidence="6 7" id="KW-0503">Monooxygenase</keyword>